<sequence>MEKVYMNQDHSSELLVKMAELWREDKFCDAFLHLRERTYKVHKLVLIAACPEVLAVLKHKEESKHTEFNFPDGFDTEAVEYVLKYLYDGVIHLRIDNVCKVEKLARHLHLNSLIKYCMEFRALLLGEGKLIVNQGELRHLHHSERPRHVFHKGAVKNDDKCSQIVCKISSMHGLQTNQDRSHVSSPNTITFNPVDLKAEPKSDSELDRQYTSLKRKNSIETKMDVVHDQKWQYGMETNPVYQALFSFSGYPWINMQSTADRLGTVISDGRQAEMDKYEQWAIKVPLKDQKFLQECSVCKKIFKDANRLKRHFRSHSEGTEVPVGVSFEIEKGNMEKCEKGEEHVVEDTLEDSNTDVGDSLEDSNESMVYDQNSTVIEDNAETMKVKESESRNRQSPDIVIRLYDAFLESESRNRQSPDIVLPLYDTVIRSQNQETGRALN</sequence>
<dbReference type="AlphaFoldDB" id="A0AAE0VPX4"/>
<evidence type="ECO:0000313" key="5">
    <source>
        <dbReference type="Proteomes" id="UP001195483"/>
    </source>
</evidence>
<evidence type="ECO:0000259" key="3">
    <source>
        <dbReference type="PROSITE" id="PS50157"/>
    </source>
</evidence>
<dbReference type="InterPro" id="IPR013087">
    <property type="entry name" value="Znf_C2H2_type"/>
</dbReference>
<dbReference type="Proteomes" id="UP001195483">
    <property type="component" value="Unassembled WGS sequence"/>
</dbReference>
<dbReference type="GO" id="GO:0008270">
    <property type="term" value="F:zinc ion binding"/>
    <property type="evidence" value="ECO:0007669"/>
    <property type="project" value="UniProtKB-KW"/>
</dbReference>
<dbReference type="InterPro" id="IPR011333">
    <property type="entry name" value="SKP1/BTB/POZ_sf"/>
</dbReference>
<dbReference type="SMART" id="SM00225">
    <property type="entry name" value="BTB"/>
    <property type="match status" value="1"/>
</dbReference>
<keyword evidence="5" id="KW-1185">Reference proteome</keyword>
<keyword evidence="1" id="KW-0479">Metal-binding</keyword>
<dbReference type="InterPro" id="IPR051481">
    <property type="entry name" value="BTB-POZ/Galectin-3-binding"/>
</dbReference>
<accession>A0AAE0VPX4</accession>
<reference evidence="4" key="1">
    <citation type="journal article" date="2021" name="Genome Biol. Evol.">
        <title>A High-Quality Reference Genome for a Parasitic Bivalve with Doubly Uniparental Inheritance (Bivalvia: Unionida).</title>
        <authorList>
            <person name="Smith C.H."/>
        </authorList>
    </citation>
    <scope>NUCLEOTIDE SEQUENCE</scope>
    <source>
        <strain evidence="4">CHS0354</strain>
    </source>
</reference>
<dbReference type="CDD" id="cd18186">
    <property type="entry name" value="BTB_POZ_ZBTB_KLHL-like"/>
    <property type="match status" value="1"/>
</dbReference>
<dbReference type="Pfam" id="PF00651">
    <property type="entry name" value="BTB"/>
    <property type="match status" value="1"/>
</dbReference>
<dbReference type="PANTHER" id="PTHR24410">
    <property type="entry name" value="HL07962P-RELATED"/>
    <property type="match status" value="1"/>
</dbReference>
<reference evidence="4" key="3">
    <citation type="submission" date="2023-05" db="EMBL/GenBank/DDBJ databases">
        <authorList>
            <person name="Smith C.H."/>
        </authorList>
    </citation>
    <scope>NUCLEOTIDE SEQUENCE</scope>
    <source>
        <strain evidence="4">CHS0354</strain>
        <tissue evidence="4">Mantle</tissue>
    </source>
</reference>
<dbReference type="PROSITE" id="PS50097">
    <property type="entry name" value="BTB"/>
    <property type="match status" value="1"/>
</dbReference>
<dbReference type="PROSITE" id="PS00028">
    <property type="entry name" value="ZINC_FINGER_C2H2_1"/>
    <property type="match status" value="1"/>
</dbReference>
<keyword evidence="1" id="KW-0863">Zinc-finger</keyword>
<dbReference type="PROSITE" id="PS50157">
    <property type="entry name" value="ZINC_FINGER_C2H2_2"/>
    <property type="match status" value="1"/>
</dbReference>
<name>A0AAE0VPX4_9BIVA</name>
<dbReference type="SUPFAM" id="SSF54695">
    <property type="entry name" value="POZ domain"/>
    <property type="match status" value="1"/>
</dbReference>
<dbReference type="PANTHER" id="PTHR24410:SF23">
    <property type="entry name" value="BTB DOMAIN-CONTAINING PROTEIN-RELATED"/>
    <property type="match status" value="1"/>
</dbReference>
<proteinExistence type="predicted"/>
<comment type="caution">
    <text evidence="4">The sequence shown here is derived from an EMBL/GenBank/DDBJ whole genome shotgun (WGS) entry which is preliminary data.</text>
</comment>
<dbReference type="EMBL" id="JAEAOA010001713">
    <property type="protein sequence ID" value="KAK3586243.1"/>
    <property type="molecule type" value="Genomic_DNA"/>
</dbReference>
<evidence type="ECO:0000256" key="1">
    <source>
        <dbReference type="PROSITE-ProRule" id="PRU00042"/>
    </source>
</evidence>
<dbReference type="InterPro" id="IPR000210">
    <property type="entry name" value="BTB/POZ_dom"/>
</dbReference>
<dbReference type="Gene3D" id="3.30.710.10">
    <property type="entry name" value="Potassium Channel Kv1.1, Chain A"/>
    <property type="match status" value="1"/>
</dbReference>
<organism evidence="4 5">
    <name type="scientific">Potamilus streckersoni</name>
    <dbReference type="NCBI Taxonomy" id="2493646"/>
    <lineage>
        <taxon>Eukaryota</taxon>
        <taxon>Metazoa</taxon>
        <taxon>Spiralia</taxon>
        <taxon>Lophotrochozoa</taxon>
        <taxon>Mollusca</taxon>
        <taxon>Bivalvia</taxon>
        <taxon>Autobranchia</taxon>
        <taxon>Heteroconchia</taxon>
        <taxon>Palaeoheterodonta</taxon>
        <taxon>Unionida</taxon>
        <taxon>Unionoidea</taxon>
        <taxon>Unionidae</taxon>
        <taxon>Ambleminae</taxon>
        <taxon>Lampsilini</taxon>
        <taxon>Potamilus</taxon>
    </lineage>
</organism>
<feature type="domain" description="BTB" evidence="2">
    <location>
        <begin position="28"/>
        <end position="95"/>
    </location>
</feature>
<evidence type="ECO:0000259" key="2">
    <source>
        <dbReference type="PROSITE" id="PS50097"/>
    </source>
</evidence>
<evidence type="ECO:0000313" key="4">
    <source>
        <dbReference type="EMBL" id="KAK3586243.1"/>
    </source>
</evidence>
<keyword evidence="1" id="KW-0862">Zinc</keyword>
<feature type="domain" description="C2H2-type" evidence="3">
    <location>
        <begin position="293"/>
        <end position="320"/>
    </location>
</feature>
<reference evidence="4" key="2">
    <citation type="journal article" date="2021" name="Genome Biol. Evol.">
        <title>Developing a high-quality reference genome for a parasitic bivalve with doubly uniparental inheritance (Bivalvia: Unionida).</title>
        <authorList>
            <person name="Smith C.H."/>
        </authorList>
    </citation>
    <scope>NUCLEOTIDE SEQUENCE</scope>
    <source>
        <strain evidence="4">CHS0354</strain>
        <tissue evidence="4">Mantle</tissue>
    </source>
</reference>
<dbReference type="SMART" id="SM00355">
    <property type="entry name" value="ZnF_C2H2"/>
    <property type="match status" value="1"/>
</dbReference>
<protein>
    <submittedName>
        <fullName evidence="4">Uncharacterized protein</fullName>
    </submittedName>
</protein>
<gene>
    <name evidence="4" type="ORF">CHS0354_028607</name>
</gene>